<dbReference type="PANTHER" id="PTHR11440">
    <property type="entry name" value="LECITHIN-CHOLESTEROL ACYLTRANSFERASE-RELATED"/>
    <property type="match status" value="1"/>
</dbReference>
<evidence type="ECO:0000256" key="2">
    <source>
        <dbReference type="SAM" id="Phobius"/>
    </source>
</evidence>
<dbReference type="Proteomes" id="UP000318582">
    <property type="component" value="Unassembled WGS sequence"/>
</dbReference>
<dbReference type="GO" id="GO:0006629">
    <property type="term" value="P:lipid metabolic process"/>
    <property type="evidence" value="ECO:0007669"/>
    <property type="project" value="InterPro"/>
</dbReference>
<keyword evidence="4" id="KW-1185">Reference proteome</keyword>
<evidence type="ECO:0008006" key="5">
    <source>
        <dbReference type="Google" id="ProtNLM"/>
    </source>
</evidence>
<keyword evidence="2" id="KW-1133">Transmembrane helix</keyword>
<evidence type="ECO:0000256" key="1">
    <source>
        <dbReference type="SAM" id="MobiDB-lite"/>
    </source>
</evidence>
<evidence type="ECO:0000313" key="4">
    <source>
        <dbReference type="Proteomes" id="UP000318582"/>
    </source>
</evidence>
<accession>A0A507DPJ9</accession>
<reference evidence="3 4" key="1">
    <citation type="journal article" date="2019" name="Sci. Rep.">
        <title>Comparative genomics of chytrid fungi reveal insights into the obligate biotrophic and pathogenic lifestyle of Synchytrium endobioticum.</title>
        <authorList>
            <person name="van de Vossenberg B.T.L.H."/>
            <person name="Warris S."/>
            <person name="Nguyen H.D.T."/>
            <person name="van Gent-Pelzer M.P.E."/>
            <person name="Joly D.L."/>
            <person name="van de Geest H.C."/>
            <person name="Bonants P.J.M."/>
            <person name="Smith D.S."/>
            <person name="Levesque C.A."/>
            <person name="van der Lee T.A.J."/>
        </authorList>
    </citation>
    <scope>NUCLEOTIDE SEQUENCE [LARGE SCALE GENOMIC DNA]</scope>
    <source>
        <strain evidence="3 4">CBS 809.83</strain>
    </source>
</reference>
<dbReference type="GO" id="GO:0008374">
    <property type="term" value="F:O-acyltransferase activity"/>
    <property type="evidence" value="ECO:0007669"/>
    <property type="project" value="InterPro"/>
</dbReference>
<dbReference type="EMBL" id="QEAQ01000218">
    <property type="protein sequence ID" value="TPX53523.1"/>
    <property type="molecule type" value="Genomic_DNA"/>
</dbReference>
<dbReference type="Pfam" id="PF02450">
    <property type="entry name" value="LCAT"/>
    <property type="match status" value="1"/>
</dbReference>
<dbReference type="InterPro" id="IPR029058">
    <property type="entry name" value="AB_hydrolase_fold"/>
</dbReference>
<keyword evidence="2" id="KW-0812">Transmembrane</keyword>
<comment type="caution">
    <text evidence="3">The sequence shown here is derived from an EMBL/GenBank/DDBJ whole genome shotgun (WGS) entry which is preliminary data.</text>
</comment>
<name>A0A507DPJ9_9FUNG</name>
<keyword evidence="2" id="KW-0472">Membrane</keyword>
<dbReference type="InterPro" id="IPR003386">
    <property type="entry name" value="LACT/PDAT_acylTrfase"/>
</dbReference>
<protein>
    <recommendedName>
        <fullName evidence="5">Phospholipid:diacylglycerol acyltransferase</fullName>
    </recommendedName>
</protein>
<feature type="compositionally biased region" description="Basic residues" evidence="1">
    <location>
        <begin position="1"/>
        <end position="11"/>
    </location>
</feature>
<dbReference type="AlphaFoldDB" id="A0A507DPJ9"/>
<organism evidence="3 4">
    <name type="scientific">Powellomyces hirtus</name>
    <dbReference type="NCBI Taxonomy" id="109895"/>
    <lineage>
        <taxon>Eukaryota</taxon>
        <taxon>Fungi</taxon>
        <taxon>Fungi incertae sedis</taxon>
        <taxon>Chytridiomycota</taxon>
        <taxon>Chytridiomycota incertae sedis</taxon>
        <taxon>Chytridiomycetes</taxon>
        <taxon>Spizellomycetales</taxon>
        <taxon>Powellomycetaceae</taxon>
        <taxon>Powellomyces</taxon>
    </lineage>
</organism>
<proteinExistence type="predicted"/>
<evidence type="ECO:0000313" key="3">
    <source>
        <dbReference type="EMBL" id="TPX53523.1"/>
    </source>
</evidence>
<gene>
    <name evidence="3" type="ORF">PhCBS80983_g06264</name>
</gene>
<dbReference type="STRING" id="109895.A0A507DPJ9"/>
<dbReference type="Gene3D" id="3.40.50.1820">
    <property type="entry name" value="alpha/beta hydrolase"/>
    <property type="match status" value="1"/>
</dbReference>
<feature type="transmembrane region" description="Helical" evidence="2">
    <location>
        <begin position="51"/>
        <end position="71"/>
    </location>
</feature>
<feature type="region of interest" description="Disordered" evidence="1">
    <location>
        <begin position="1"/>
        <end position="29"/>
    </location>
</feature>
<sequence>MPAKGRAKTNKPRSSSVDPQLDRVSPSGPPVAKVKVTRVEFRKALLQFRRLFFALGVILGVLSAVVVQQHLSQDPSVLPEPMQRMRMLLTETLGGADFAQLFSDGVPGLSSFDILSNLTALLPFQTGDGQGDEEYSDFLPGARLAGEGLRAKHPVVLIPGIVSTGLQVWNTAPIGNSSSTGRDGDDEISTASVETEKLAFLPTRFRRSRRDGQRHSESPFANDLDQSALAAIVAANRACGQKYFRKRMWGTLDQIKALLLNKECWMHHMMLNERTGRDPHGVKLRAAQGLDAADYLFPGTEILVMTRAVIETVHLAAYDWRLSYRNLETRDLYFTKLKSTIEIAYKQAINGGATPEDARIMVISHSMGATVFLHFLNWVRSTEGEEWCAQFLGGAYCYLLPAKLHFLMFVSVIIGWVNIAGTLLGVPKSLASMLSGEMRDTAQLNAAGTYMLERFFSRRQRARLFRSWGGMAGMFPYGGTTLWGDASRTAPDEDPAREIPSYGALIDVKFTAEATEDVPKESVPPEIKTEHFYLTAENVSTFIAHHRKSHDTPYWADTYLYGLAQSKRDLQAAKKDPRAWSNPLLTPLPKFHPDFKIVCLYGTGLPAERKYFYEAGEQSSSDVTEGSDDAWSSSSSWDELYIDHQYQDPDTQTVNGVQMSDGDGTVPLLSLSYMCTHGWKKKRYNPGGISVIVRETLAVRRKTGLLGGLPKVRDGPESADHVDILGNYNLTADILRIVSGNAATLTDRIYSDALAVGDRVHLPAGLD</sequence>